<dbReference type="SFLD" id="SFLDG00358">
    <property type="entry name" value="Main_(cytGST)"/>
    <property type="match status" value="1"/>
</dbReference>
<dbReference type="Gene3D" id="1.20.1050.10">
    <property type="match status" value="1"/>
</dbReference>
<dbReference type="OMA" id="EETWPET"/>
<dbReference type="PROSITE" id="PS50404">
    <property type="entry name" value="GST_NTER"/>
    <property type="match status" value="1"/>
</dbReference>
<dbReference type="InterPro" id="IPR036249">
    <property type="entry name" value="Thioredoxin-like_sf"/>
</dbReference>
<keyword evidence="8" id="KW-1185">Reference proteome</keyword>
<evidence type="ECO:0000256" key="4">
    <source>
        <dbReference type="RuleBase" id="RU369102"/>
    </source>
</evidence>
<dbReference type="Proteomes" id="UP000004994">
    <property type="component" value="Chromosome 12"/>
</dbReference>
<proteinExistence type="inferred from homology"/>
<comment type="catalytic activity">
    <reaction evidence="3 4">
        <text>RX + glutathione = an S-substituted glutathione + a halide anion + H(+)</text>
        <dbReference type="Rhea" id="RHEA:16437"/>
        <dbReference type="ChEBI" id="CHEBI:15378"/>
        <dbReference type="ChEBI" id="CHEBI:16042"/>
        <dbReference type="ChEBI" id="CHEBI:17792"/>
        <dbReference type="ChEBI" id="CHEBI:57925"/>
        <dbReference type="ChEBI" id="CHEBI:90779"/>
        <dbReference type="EC" id="2.5.1.18"/>
    </reaction>
</comment>
<dbReference type="Gene3D" id="3.40.30.10">
    <property type="entry name" value="Glutaredoxin"/>
    <property type="match status" value="1"/>
</dbReference>
<dbReference type="GO" id="GO:0005737">
    <property type="term" value="C:cytoplasm"/>
    <property type="evidence" value="ECO:0000318"/>
    <property type="project" value="GO_Central"/>
</dbReference>
<dbReference type="FunFam" id="3.40.30.10:FF:000044">
    <property type="entry name" value="Glutathione S-transferase GSTU6"/>
    <property type="match status" value="1"/>
</dbReference>
<accession>A0A3Q7JE52</accession>
<dbReference type="InParanoid" id="A0A3Q7JE52"/>
<name>A0A3Q7JE52_SOLLC</name>
<dbReference type="InterPro" id="IPR010987">
    <property type="entry name" value="Glutathione-S-Trfase_C-like"/>
</dbReference>
<dbReference type="SUPFAM" id="SSF47616">
    <property type="entry name" value="GST C-terminal domain-like"/>
    <property type="match status" value="1"/>
</dbReference>
<dbReference type="EC" id="2.5.1.18" evidence="4"/>
<dbReference type="PANTHER" id="PTHR11260">
    <property type="entry name" value="GLUTATHIONE S-TRANSFERASE, GST, SUPERFAMILY, GST DOMAIN CONTAINING"/>
    <property type="match status" value="1"/>
</dbReference>
<dbReference type="SMR" id="A0A3Q7JE52"/>
<dbReference type="AlphaFoldDB" id="A0A3Q7JE52"/>
<evidence type="ECO:0000256" key="1">
    <source>
        <dbReference type="ARBA" id="ARBA00022679"/>
    </source>
</evidence>
<dbReference type="SFLD" id="SFLDG01152">
    <property type="entry name" value="Main.3:_Omega-_and_Tau-like"/>
    <property type="match status" value="1"/>
</dbReference>
<dbReference type="EnsemblPlants" id="Solyc12g097080.2.1">
    <property type="protein sequence ID" value="Solyc12g097080.2.1"/>
    <property type="gene ID" value="Solyc12g097080.2"/>
</dbReference>
<dbReference type="SFLD" id="SFLDS00019">
    <property type="entry name" value="Glutathione_Transferase_(cytos"/>
    <property type="match status" value="1"/>
</dbReference>
<reference evidence="7" key="2">
    <citation type="submission" date="2019-01" db="UniProtKB">
        <authorList>
            <consortium name="EnsemblPlants"/>
        </authorList>
    </citation>
    <scope>IDENTIFICATION</scope>
    <source>
        <strain evidence="7">cv. Heinz 1706</strain>
    </source>
</reference>
<evidence type="ECO:0000313" key="7">
    <source>
        <dbReference type="EnsemblPlants" id="Solyc12g097080.2.1"/>
    </source>
</evidence>
<dbReference type="GO" id="GO:0004364">
    <property type="term" value="F:glutathione transferase activity"/>
    <property type="evidence" value="ECO:0000318"/>
    <property type="project" value="GO_Central"/>
</dbReference>
<dbReference type="GO" id="GO:0006749">
    <property type="term" value="P:glutathione metabolic process"/>
    <property type="evidence" value="ECO:0000318"/>
    <property type="project" value="GO_Central"/>
</dbReference>
<dbReference type="CDD" id="cd03185">
    <property type="entry name" value="GST_C_Tau"/>
    <property type="match status" value="1"/>
</dbReference>
<dbReference type="InterPro" id="IPR004045">
    <property type="entry name" value="Glutathione_S-Trfase_N"/>
</dbReference>
<dbReference type="InterPro" id="IPR036282">
    <property type="entry name" value="Glutathione-S-Trfase_C_sf"/>
</dbReference>
<keyword evidence="4" id="KW-0963">Cytoplasm</keyword>
<evidence type="ECO:0000256" key="2">
    <source>
        <dbReference type="ARBA" id="ARBA00025743"/>
    </source>
</evidence>
<comment type="subcellular location">
    <subcellularLocation>
        <location evidence="4">Cytoplasm</location>
        <location evidence="4">Cytosol</location>
    </subcellularLocation>
</comment>
<dbReference type="PaxDb" id="4081-Solyc12g097080.1.1"/>
<dbReference type="FunFam" id="1.20.1050.10:FF:000012">
    <property type="entry name" value="Tau class glutathione S-transferase"/>
    <property type="match status" value="1"/>
</dbReference>
<dbReference type="OrthoDB" id="4951845at2759"/>
<organism evidence="7">
    <name type="scientific">Solanum lycopersicum</name>
    <name type="common">Tomato</name>
    <name type="synonym">Lycopersicon esculentum</name>
    <dbReference type="NCBI Taxonomy" id="4081"/>
    <lineage>
        <taxon>Eukaryota</taxon>
        <taxon>Viridiplantae</taxon>
        <taxon>Streptophyta</taxon>
        <taxon>Embryophyta</taxon>
        <taxon>Tracheophyta</taxon>
        <taxon>Spermatophyta</taxon>
        <taxon>Magnoliopsida</taxon>
        <taxon>eudicotyledons</taxon>
        <taxon>Gunneridae</taxon>
        <taxon>Pentapetalae</taxon>
        <taxon>asterids</taxon>
        <taxon>lamiids</taxon>
        <taxon>Solanales</taxon>
        <taxon>Solanaceae</taxon>
        <taxon>Solanoideae</taxon>
        <taxon>Solaneae</taxon>
        <taxon>Solanum</taxon>
        <taxon>Solanum subgen. Lycopersicon</taxon>
    </lineage>
</organism>
<dbReference type="Gramene" id="Solyc12g097080.2.1">
    <property type="protein sequence ID" value="Solyc12g097080.2.1"/>
    <property type="gene ID" value="Solyc12g097080.2"/>
</dbReference>
<dbReference type="InterPro" id="IPR045073">
    <property type="entry name" value="Omega/Tau-like"/>
</dbReference>
<reference evidence="7" key="1">
    <citation type="journal article" date="2012" name="Nature">
        <title>The tomato genome sequence provides insights into fleshy fruit evolution.</title>
        <authorList>
            <consortium name="Tomato Genome Consortium"/>
        </authorList>
    </citation>
    <scope>NUCLEOTIDE SEQUENCE [LARGE SCALE GENOMIC DNA]</scope>
    <source>
        <strain evidence="7">cv. Heinz 1706</strain>
    </source>
</reference>
<sequence length="221" mass="25851">MEIVKLIGTPFSFFTYRVIWALKLKGINYEYIDEDMSKKSSLLVKYNPIHKKVPVLIHGDKIICESMVIVEYINETWKLNPLLSTDSYERATSRFWAKYIEEKSHSSWNVFCYTGEKQQNAIKESLEMFKTIEENALGENNILFGGENIGFVDIAFGGYSLWMEIIEEIVGIKLLNPHNFPRINNWIKKFKEVQTIKDNLPNRDEMFVYMKNARGRMLASP</sequence>
<feature type="domain" description="GST N-terminal" evidence="5">
    <location>
        <begin position="2"/>
        <end position="81"/>
    </location>
</feature>
<comment type="similarity">
    <text evidence="2">Belongs to the GST superfamily. Tau family.</text>
</comment>
<dbReference type="SUPFAM" id="SSF52833">
    <property type="entry name" value="Thioredoxin-like"/>
    <property type="match status" value="1"/>
</dbReference>
<dbReference type="PANTHER" id="PTHR11260:SF768">
    <property type="entry name" value="GLUTATHIONE TRANSFERASE"/>
    <property type="match status" value="1"/>
</dbReference>
<dbReference type="PROSITE" id="PS50405">
    <property type="entry name" value="GST_CTER"/>
    <property type="match status" value="1"/>
</dbReference>
<dbReference type="InterPro" id="IPR045074">
    <property type="entry name" value="GST_C_Tau"/>
</dbReference>
<comment type="function">
    <text evidence="4">Is involved in the conjugation of reduced glutathione to a wide number of exogenous and endogenous hydrophobic electrophiles.</text>
</comment>
<evidence type="ECO:0000259" key="5">
    <source>
        <dbReference type="PROSITE" id="PS50404"/>
    </source>
</evidence>
<evidence type="ECO:0000259" key="6">
    <source>
        <dbReference type="PROSITE" id="PS50405"/>
    </source>
</evidence>
<dbReference type="CDD" id="cd03058">
    <property type="entry name" value="GST_N_Tau"/>
    <property type="match status" value="1"/>
</dbReference>
<keyword evidence="1 4" id="KW-0808">Transferase</keyword>
<protein>
    <recommendedName>
        <fullName evidence="4">Glutathione S-transferase</fullName>
        <ecNumber evidence="4">2.5.1.18</ecNumber>
    </recommendedName>
</protein>
<evidence type="ECO:0000256" key="3">
    <source>
        <dbReference type="ARBA" id="ARBA00047960"/>
    </source>
</evidence>
<evidence type="ECO:0000313" key="8">
    <source>
        <dbReference type="Proteomes" id="UP000004994"/>
    </source>
</evidence>
<dbReference type="GO" id="GO:0005829">
    <property type="term" value="C:cytosol"/>
    <property type="evidence" value="ECO:0007669"/>
    <property type="project" value="UniProtKB-SubCell"/>
</dbReference>
<dbReference type="STRING" id="4081.A0A3Q7JE52"/>
<dbReference type="InterPro" id="IPR040079">
    <property type="entry name" value="Glutathione_S-Trfase"/>
</dbReference>
<feature type="domain" description="GST C-terminal" evidence="6">
    <location>
        <begin position="86"/>
        <end position="208"/>
    </location>
</feature>
<dbReference type="Pfam" id="PF02798">
    <property type="entry name" value="GST_N"/>
    <property type="match status" value="1"/>
</dbReference>
<gene>
    <name evidence="7" type="primary">LOC101266706</name>
</gene>